<feature type="transmembrane region" description="Helical" evidence="7">
    <location>
        <begin position="274"/>
        <end position="293"/>
    </location>
</feature>
<reference evidence="9" key="2">
    <citation type="submission" date="2020-09" db="EMBL/GenBank/DDBJ databases">
        <authorList>
            <person name="Sun Q."/>
            <person name="Zhou Y."/>
        </authorList>
    </citation>
    <scope>NUCLEOTIDE SEQUENCE</scope>
    <source>
        <strain evidence="9">CGMCC 1.15178</strain>
    </source>
</reference>
<dbReference type="Pfam" id="PF00528">
    <property type="entry name" value="BPD_transp_1"/>
    <property type="match status" value="1"/>
</dbReference>
<name>A0A916YT27_9BACL</name>
<gene>
    <name evidence="9" type="ORF">GCM10010911_16210</name>
</gene>
<dbReference type="InterPro" id="IPR035906">
    <property type="entry name" value="MetI-like_sf"/>
</dbReference>
<protein>
    <submittedName>
        <fullName evidence="9">Sugar ABC transporter permease</fullName>
    </submittedName>
</protein>
<feature type="domain" description="ABC transmembrane type-1" evidence="8">
    <location>
        <begin position="73"/>
        <end position="287"/>
    </location>
</feature>
<sequence>MFVFFQELKKNRYLYLLGLPGMLFLFIFAYLPLLGHILAFKDFKLKDGIWGSKWVGFHNFKFFFNGPDWLQVTLNTMFLNFLFIFFGLGVSLLLALLLNEIRVVLFKKISQSFVFLPYFISWLVVSFMSFSLFSSDGILNKILPLIDMQAINWYQTPSVWPFLLTLIYIWKFSGYFAIIFLAAITGLSSEVYESATIDGATRFQQVIFITIPQLRSVIIVLTLLGVGRIFYGDFGMIYGIIGDNGILYPTTDVIDTYSYRALRQLGDFSMSSAIVLYQSFLGICAIVTFNWIAKKVDPEATLY</sequence>
<comment type="similarity">
    <text evidence="7">Belongs to the binding-protein-dependent transport system permease family.</text>
</comment>
<comment type="caution">
    <text evidence="9">The sequence shown here is derived from an EMBL/GenBank/DDBJ whole genome shotgun (WGS) entry which is preliminary data.</text>
</comment>
<dbReference type="AlphaFoldDB" id="A0A916YT27"/>
<keyword evidence="3" id="KW-1003">Cell membrane</keyword>
<dbReference type="PANTHER" id="PTHR43227">
    <property type="entry name" value="BLL4140 PROTEIN"/>
    <property type="match status" value="1"/>
</dbReference>
<evidence type="ECO:0000256" key="2">
    <source>
        <dbReference type="ARBA" id="ARBA00022448"/>
    </source>
</evidence>
<accession>A0A916YT27</accession>
<dbReference type="Gene3D" id="1.10.3720.10">
    <property type="entry name" value="MetI-like"/>
    <property type="match status" value="1"/>
</dbReference>
<dbReference type="InterPro" id="IPR000515">
    <property type="entry name" value="MetI-like"/>
</dbReference>
<feature type="transmembrane region" description="Helical" evidence="7">
    <location>
        <begin position="159"/>
        <end position="185"/>
    </location>
</feature>
<evidence type="ECO:0000256" key="5">
    <source>
        <dbReference type="ARBA" id="ARBA00022989"/>
    </source>
</evidence>
<dbReference type="CDD" id="cd06261">
    <property type="entry name" value="TM_PBP2"/>
    <property type="match status" value="1"/>
</dbReference>
<evidence type="ECO:0000313" key="10">
    <source>
        <dbReference type="Proteomes" id="UP000612456"/>
    </source>
</evidence>
<keyword evidence="6 7" id="KW-0472">Membrane</keyword>
<reference evidence="9" key="1">
    <citation type="journal article" date="2014" name="Int. J. Syst. Evol. Microbiol.">
        <title>Complete genome sequence of Corynebacterium casei LMG S-19264T (=DSM 44701T), isolated from a smear-ripened cheese.</title>
        <authorList>
            <consortium name="US DOE Joint Genome Institute (JGI-PGF)"/>
            <person name="Walter F."/>
            <person name="Albersmeier A."/>
            <person name="Kalinowski J."/>
            <person name="Ruckert C."/>
        </authorList>
    </citation>
    <scope>NUCLEOTIDE SEQUENCE</scope>
    <source>
        <strain evidence="9">CGMCC 1.15178</strain>
    </source>
</reference>
<dbReference type="InterPro" id="IPR050809">
    <property type="entry name" value="UgpAE/MalFG_permease"/>
</dbReference>
<evidence type="ECO:0000256" key="7">
    <source>
        <dbReference type="RuleBase" id="RU363032"/>
    </source>
</evidence>
<keyword evidence="5 7" id="KW-1133">Transmembrane helix</keyword>
<dbReference type="PANTHER" id="PTHR43227:SF11">
    <property type="entry name" value="BLL4140 PROTEIN"/>
    <property type="match status" value="1"/>
</dbReference>
<proteinExistence type="inferred from homology"/>
<keyword evidence="10" id="KW-1185">Reference proteome</keyword>
<organism evidence="9 10">
    <name type="scientific">Paenibacillus nasutitermitis</name>
    <dbReference type="NCBI Taxonomy" id="1652958"/>
    <lineage>
        <taxon>Bacteria</taxon>
        <taxon>Bacillati</taxon>
        <taxon>Bacillota</taxon>
        <taxon>Bacilli</taxon>
        <taxon>Bacillales</taxon>
        <taxon>Paenibacillaceae</taxon>
        <taxon>Paenibacillus</taxon>
    </lineage>
</organism>
<keyword evidence="2 7" id="KW-0813">Transport</keyword>
<feature type="transmembrane region" description="Helical" evidence="7">
    <location>
        <begin position="77"/>
        <end position="98"/>
    </location>
</feature>
<evidence type="ECO:0000259" key="8">
    <source>
        <dbReference type="PROSITE" id="PS50928"/>
    </source>
</evidence>
<evidence type="ECO:0000256" key="6">
    <source>
        <dbReference type="ARBA" id="ARBA00023136"/>
    </source>
</evidence>
<keyword evidence="4 7" id="KW-0812">Transmembrane</keyword>
<feature type="transmembrane region" description="Helical" evidence="7">
    <location>
        <begin position="206"/>
        <end position="231"/>
    </location>
</feature>
<dbReference type="GO" id="GO:0005886">
    <property type="term" value="C:plasma membrane"/>
    <property type="evidence" value="ECO:0007669"/>
    <property type="project" value="UniProtKB-SubCell"/>
</dbReference>
<evidence type="ECO:0000256" key="1">
    <source>
        <dbReference type="ARBA" id="ARBA00004651"/>
    </source>
</evidence>
<dbReference type="EMBL" id="BMHP01000001">
    <property type="protein sequence ID" value="GGD59159.1"/>
    <property type="molecule type" value="Genomic_DNA"/>
</dbReference>
<dbReference type="SUPFAM" id="SSF161098">
    <property type="entry name" value="MetI-like"/>
    <property type="match status" value="1"/>
</dbReference>
<dbReference type="Proteomes" id="UP000612456">
    <property type="component" value="Unassembled WGS sequence"/>
</dbReference>
<evidence type="ECO:0000313" key="9">
    <source>
        <dbReference type="EMBL" id="GGD59159.1"/>
    </source>
</evidence>
<feature type="transmembrane region" description="Helical" evidence="7">
    <location>
        <begin position="119"/>
        <end position="139"/>
    </location>
</feature>
<feature type="transmembrane region" description="Helical" evidence="7">
    <location>
        <begin position="12"/>
        <end position="33"/>
    </location>
</feature>
<comment type="subcellular location">
    <subcellularLocation>
        <location evidence="1 7">Cell membrane</location>
        <topology evidence="1 7">Multi-pass membrane protein</topology>
    </subcellularLocation>
</comment>
<evidence type="ECO:0000256" key="3">
    <source>
        <dbReference type="ARBA" id="ARBA00022475"/>
    </source>
</evidence>
<evidence type="ECO:0000256" key="4">
    <source>
        <dbReference type="ARBA" id="ARBA00022692"/>
    </source>
</evidence>
<dbReference type="PROSITE" id="PS50928">
    <property type="entry name" value="ABC_TM1"/>
    <property type="match status" value="1"/>
</dbReference>
<dbReference type="RefSeq" id="WP_188990776.1">
    <property type="nucleotide sequence ID" value="NZ_BMHP01000001.1"/>
</dbReference>
<dbReference type="GO" id="GO:0055085">
    <property type="term" value="P:transmembrane transport"/>
    <property type="evidence" value="ECO:0007669"/>
    <property type="project" value="InterPro"/>
</dbReference>